<evidence type="ECO:0000313" key="6">
    <source>
        <dbReference type="Proteomes" id="UP000501926"/>
    </source>
</evidence>
<proteinExistence type="inferred from homology"/>
<dbReference type="Gene3D" id="3.40.1740.10">
    <property type="entry name" value="VC0467-like"/>
    <property type="match status" value="1"/>
</dbReference>
<dbReference type="PANTHER" id="PTHR30327:SF1">
    <property type="entry name" value="UPF0301 PROTEIN YQGE"/>
    <property type="match status" value="1"/>
</dbReference>
<accession>Q1Q3L0</accession>
<keyword evidence="5" id="KW-1185">Reference proteome</keyword>
<name>Q1Q3L0_KUEST</name>
<dbReference type="PANTHER" id="PTHR30327">
    <property type="entry name" value="UNCHARACTERIZED PROTEIN YQGE"/>
    <property type="match status" value="1"/>
</dbReference>
<comment type="similarity">
    <text evidence="1">Belongs to the UPF0301 (AlgH) family.</text>
</comment>
<protein>
    <submittedName>
        <fullName evidence="2">Uncharacterized protein</fullName>
    </submittedName>
</protein>
<gene>
    <name evidence="3" type="ORF">KsCSTR_23240</name>
    <name evidence="4" type="ORF">KSMBR1_0093</name>
    <name evidence="2" type="ORF">kuste3829</name>
</gene>
<evidence type="ECO:0000313" key="2">
    <source>
        <dbReference type="EMBL" id="CAJ74592.1"/>
    </source>
</evidence>
<dbReference type="InterPro" id="IPR003774">
    <property type="entry name" value="AlgH-like"/>
</dbReference>
<organism evidence="2">
    <name type="scientific">Kuenenia stuttgartiensis</name>
    <dbReference type="NCBI Taxonomy" id="174633"/>
    <lineage>
        <taxon>Bacteria</taxon>
        <taxon>Pseudomonadati</taxon>
        <taxon>Planctomycetota</taxon>
        <taxon>Candidatus Brocadiia</taxon>
        <taxon>Candidatus Brocadiales</taxon>
        <taxon>Candidatus Brocadiaceae</taxon>
        <taxon>Candidatus Kuenenia</taxon>
    </lineage>
</organism>
<dbReference type="EMBL" id="CT573071">
    <property type="protein sequence ID" value="CAJ74592.1"/>
    <property type="molecule type" value="Genomic_DNA"/>
</dbReference>
<dbReference type="Proteomes" id="UP000221734">
    <property type="component" value="Chromosome Kuenenia_stuttgartiensis_MBR1"/>
</dbReference>
<reference evidence="4" key="4">
    <citation type="submission" date="2017-10" db="EMBL/GenBank/DDBJ databases">
        <authorList>
            <person name="Banno H."/>
            <person name="Chua N.-H."/>
        </authorList>
    </citation>
    <scope>NUCLEOTIDE SEQUENCE [LARGE SCALE GENOMIC DNA]</scope>
    <source>
        <strain evidence="4">Kuenenia_mbr1_ru-nijmegen</strain>
    </source>
</reference>
<evidence type="ECO:0000313" key="3">
    <source>
        <dbReference type="EMBL" id="QII11703.1"/>
    </source>
</evidence>
<dbReference type="SUPFAM" id="SSF143456">
    <property type="entry name" value="VC0467-like"/>
    <property type="match status" value="1"/>
</dbReference>
<dbReference type="GO" id="GO:0005829">
    <property type="term" value="C:cytosol"/>
    <property type="evidence" value="ECO:0007669"/>
    <property type="project" value="TreeGrafter"/>
</dbReference>
<reference evidence="2" key="1">
    <citation type="journal article" date="2006" name="Nature">
        <title>Deciphering the evolution and metabolism of an anammox bacterium from a community genome.</title>
        <authorList>
            <person name="Strous M."/>
            <person name="Pelletier E."/>
            <person name="Mangenot S."/>
            <person name="Rattei T."/>
            <person name="Lehner A."/>
            <person name="Taylor M.W."/>
            <person name="Horn M."/>
            <person name="Daims H."/>
            <person name="Bartol-Mavel D."/>
            <person name="Wincker P."/>
            <person name="Barbe V."/>
            <person name="Fonknechten N."/>
            <person name="Vallenet D."/>
            <person name="Segurens B."/>
            <person name="Schenowitz-Truong C."/>
            <person name="Medigue C."/>
            <person name="Collingro A."/>
            <person name="Snel B."/>
            <person name="Dutilh B.E."/>
            <person name="OpDenCamp H.J.M."/>
            <person name="vanDerDrift C."/>
            <person name="Cirpus I."/>
            <person name="vanDePas-Schoonen K.T."/>
            <person name="Harhangi H.R."/>
            <person name="vanNiftrik L."/>
            <person name="Schmid M."/>
            <person name="Keltjens J."/>
            <person name="vanDeVossenberg J."/>
            <person name="Kartal B."/>
            <person name="Meier H."/>
            <person name="Frishman D."/>
            <person name="Huynen M.A."/>
            <person name="Mewes H."/>
            <person name="Weissenbach J."/>
            <person name="Jetten M.S.M."/>
            <person name="Wagner M."/>
            <person name="LePaslier D."/>
        </authorList>
    </citation>
    <scope>NUCLEOTIDE SEQUENCE</scope>
</reference>
<evidence type="ECO:0000313" key="5">
    <source>
        <dbReference type="Proteomes" id="UP000221734"/>
    </source>
</evidence>
<dbReference type="Proteomes" id="UP000501926">
    <property type="component" value="Chromosome"/>
</dbReference>
<evidence type="ECO:0000256" key="1">
    <source>
        <dbReference type="ARBA" id="ARBA00009600"/>
    </source>
</evidence>
<sequence length="188" mass="21007">MEIDVGKGSILIANPQGTDPNFMQTVVLICEHSKRGTLGLILNKTLGKKGQEIFVSSANTKTKDKEIFFGGPVDTNNMFYLHGNFKNETHNCVKICEGVYLGSNQGCFNAFMSRKNVSDNIFRLYLGCACWSGGQLESEIETKCWTVGTATEKMVFYPSPDNIWWNILRSISSIDPEFPYDNAEPILN</sequence>
<dbReference type="KEGG" id="kst:KSMBR1_0093"/>
<dbReference type="Pfam" id="PF02622">
    <property type="entry name" value="DUF179"/>
    <property type="match status" value="1"/>
</dbReference>
<dbReference type="EMBL" id="CP049055">
    <property type="protein sequence ID" value="QII11703.1"/>
    <property type="molecule type" value="Genomic_DNA"/>
</dbReference>
<evidence type="ECO:0000313" key="4">
    <source>
        <dbReference type="EMBL" id="SOH02614.1"/>
    </source>
</evidence>
<dbReference type="AlphaFoldDB" id="Q1Q3L0"/>
<reference evidence="3 6" key="5">
    <citation type="submission" date="2020-02" db="EMBL/GenBank/DDBJ databases">
        <title>Newly sequenced genome of strain CSTR1 showed variability in Candidatus Kuenenia stuttgartiensis genomes.</title>
        <authorList>
            <person name="Ding C."/>
            <person name="Adrian L."/>
        </authorList>
    </citation>
    <scope>NUCLEOTIDE SEQUENCE [LARGE SCALE GENOMIC DNA]</scope>
    <source>
        <strain evidence="3 6">CSTR1</strain>
    </source>
</reference>
<dbReference type="EMBL" id="LT934425">
    <property type="protein sequence ID" value="SOH02614.1"/>
    <property type="molecule type" value="Genomic_DNA"/>
</dbReference>
<dbReference type="OrthoDB" id="9807486at2"/>
<reference evidence="2" key="2">
    <citation type="submission" date="2006-01" db="EMBL/GenBank/DDBJ databases">
        <authorList>
            <person name="Genoscope"/>
        </authorList>
    </citation>
    <scope>NUCLEOTIDE SEQUENCE</scope>
</reference>
<dbReference type="RefSeq" id="WP_099323558.1">
    <property type="nucleotide sequence ID" value="NZ_CP049055.1"/>
</dbReference>
<reference evidence="5" key="3">
    <citation type="submission" date="2017-10" db="EMBL/GenBank/DDBJ databases">
        <authorList>
            <person name="Frank J."/>
        </authorList>
    </citation>
    <scope>NUCLEOTIDE SEQUENCE [LARGE SCALE GENOMIC DNA]</scope>
</reference>